<organism evidence="1 2">
    <name type="scientific">Pseudomonas syringae pv. actinidiae</name>
    <dbReference type="NCBI Taxonomy" id="103796"/>
    <lineage>
        <taxon>Bacteria</taxon>
        <taxon>Pseudomonadati</taxon>
        <taxon>Pseudomonadota</taxon>
        <taxon>Gammaproteobacteria</taxon>
        <taxon>Pseudomonadales</taxon>
        <taxon>Pseudomonadaceae</taxon>
        <taxon>Pseudomonas</taxon>
        <taxon>Pseudomonas syringae</taxon>
    </lineage>
</organism>
<dbReference type="Proteomes" id="UP000248291">
    <property type="component" value="Unassembled WGS sequence"/>
</dbReference>
<reference evidence="1 2" key="1">
    <citation type="submission" date="2018-04" db="EMBL/GenBank/DDBJ databases">
        <title>Draft genome sequence of Pseudomonas syringae pv. actinidiae biovar 3 strains isolated from kiwifruit in Kagawa prefecture.</title>
        <authorList>
            <person name="Tabuchi M."/>
            <person name="Saito M."/>
            <person name="Fujiwara S."/>
            <person name="Sasa N."/>
            <person name="Akimitsu K."/>
            <person name="Gomi K."/>
            <person name="Konishi-Sugita S."/>
            <person name="Hamano K."/>
            <person name="Kataoka I."/>
        </authorList>
    </citation>
    <scope>NUCLEOTIDE SEQUENCE [LARGE SCALE GENOMIC DNA]</scope>
    <source>
        <strain evidence="1 2">MAFF212211</strain>
    </source>
</reference>
<comment type="caution">
    <text evidence="1">The sequence shown here is derived from an EMBL/GenBank/DDBJ whole genome shotgun (WGS) entry which is preliminary data.</text>
</comment>
<sequence>MWTPNYWLSWERACSRRRTDISINLRRSYRPLREQAHSHMDTELHGFRGSELAREDGLTGIHNYRAVTPCPVMSLFQP</sequence>
<accession>A0AAN4Q296</accession>
<evidence type="ECO:0000313" key="2">
    <source>
        <dbReference type="Proteomes" id="UP000248291"/>
    </source>
</evidence>
<name>A0AAN4Q296_PSESF</name>
<dbReference type="EMBL" id="BGKA01000064">
    <property type="protein sequence ID" value="GBH15724.1"/>
    <property type="molecule type" value="Genomic_DNA"/>
</dbReference>
<evidence type="ECO:0000313" key="1">
    <source>
        <dbReference type="EMBL" id="GBH15724.1"/>
    </source>
</evidence>
<protein>
    <submittedName>
        <fullName evidence="1">Uncharacterized protein</fullName>
    </submittedName>
</protein>
<gene>
    <name evidence="1" type="ORF">KPSA3_01655</name>
</gene>
<dbReference type="AlphaFoldDB" id="A0AAN4Q296"/>
<proteinExistence type="predicted"/>